<proteinExistence type="predicted"/>
<dbReference type="Gene3D" id="1.25.40.10">
    <property type="entry name" value="Tetratricopeptide repeat domain"/>
    <property type="match status" value="3"/>
</dbReference>
<evidence type="ECO:0000313" key="3">
    <source>
        <dbReference type="Proteomes" id="UP000578352"/>
    </source>
</evidence>
<dbReference type="GO" id="GO:0031145">
    <property type="term" value="P:anaphase-promoting complex-dependent catabolic process"/>
    <property type="evidence" value="ECO:0007669"/>
    <property type="project" value="TreeGrafter"/>
</dbReference>
<evidence type="ECO:0000256" key="1">
    <source>
        <dbReference type="PROSITE-ProRule" id="PRU00339"/>
    </source>
</evidence>
<organism evidence="2 3">
    <name type="scientific">Leifsonia shinshuensis</name>
    <dbReference type="NCBI Taxonomy" id="150026"/>
    <lineage>
        <taxon>Bacteria</taxon>
        <taxon>Bacillati</taxon>
        <taxon>Actinomycetota</taxon>
        <taxon>Actinomycetes</taxon>
        <taxon>Micrococcales</taxon>
        <taxon>Microbacteriaceae</taxon>
        <taxon>Leifsonia</taxon>
    </lineage>
</organism>
<evidence type="ECO:0000313" key="2">
    <source>
        <dbReference type="EMBL" id="NYJ24792.1"/>
    </source>
</evidence>
<dbReference type="AlphaFoldDB" id="A0A853CWF9"/>
<accession>A0A853CWF9</accession>
<feature type="repeat" description="TPR" evidence="1">
    <location>
        <begin position="322"/>
        <end position="355"/>
    </location>
</feature>
<gene>
    <name evidence="2" type="ORF">HNR13_003079</name>
</gene>
<dbReference type="RefSeq" id="WP_179607163.1">
    <property type="nucleotide sequence ID" value="NZ_BAABEH010000001.1"/>
</dbReference>
<dbReference type="PROSITE" id="PS50005">
    <property type="entry name" value="TPR"/>
    <property type="match status" value="1"/>
</dbReference>
<dbReference type="EMBL" id="JACCFL010000001">
    <property type="protein sequence ID" value="NYJ24792.1"/>
    <property type="molecule type" value="Genomic_DNA"/>
</dbReference>
<dbReference type="PROSITE" id="PS50293">
    <property type="entry name" value="TPR_REGION"/>
    <property type="match status" value="1"/>
</dbReference>
<dbReference type="SMART" id="SM00028">
    <property type="entry name" value="TPR"/>
    <property type="match status" value="3"/>
</dbReference>
<name>A0A853CWF9_9MICO</name>
<dbReference type="InterPro" id="IPR019734">
    <property type="entry name" value="TPR_rpt"/>
</dbReference>
<dbReference type="GO" id="GO:0016567">
    <property type="term" value="P:protein ubiquitination"/>
    <property type="evidence" value="ECO:0007669"/>
    <property type="project" value="TreeGrafter"/>
</dbReference>
<dbReference type="Pfam" id="PF13432">
    <property type="entry name" value="TPR_16"/>
    <property type="match status" value="1"/>
</dbReference>
<protein>
    <submittedName>
        <fullName evidence="2">Tetratricopeptide (TPR) repeat protein</fullName>
    </submittedName>
</protein>
<comment type="caution">
    <text evidence="2">The sequence shown here is derived from an EMBL/GenBank/DDBJ whole genome shotgun (WGS) entry which is preliminary data.</text>
</comment>
<dbReference type="Proteomes" id="UP000578352">
    <property type="component" value="Unassembled WGS sequence"/>
</dbReference>
<sequence>MITVDAPDQDVISFGTAKLVLSGLGLTPRVADLAVARSLRLLYPLDAKLTAFVREGATSLTDAASADEQIRFFQRRRVERNYIRLAEWATARGPVSVRIGNAAAIDGPSRELLRIAAAVAGWTVEYSEARLVRSAPAVDPETGELLDALERLPSADDADRVWRAAFDFVNAGDAWTAVGLGRRLAAAESSARVWNLLAIGHAMLDQTETAEYYYDRWADSDDPLDGIRALYGKAMLYARHHPDGLRDLETSGELLNEAFALFDRLPEAERSSDSVVFDEVFNRNGYALILFRRGEVEEALRSLQTGIERLSGTSEKIAIHRSVLMYNLAQCLQRLGRFEEAIAAYERLIAVDPHMAEYRLEAAKCLAAGGRREDAVARCREAIEIDSSLPVAWSLLGFSLGQVQQWSSAAEAYERAARLDHASDKARLDAAHHWILAGRTEAAERALETAVIARMSAKEFERHAILRAETMLRNGRRQEAVGSLLAALERYPRSEALRSNHDALVR</sequence>
<dbReference type="PANTHER" id="PTHR12558">
    <property type="entry name" value="CELL DIVISION CYCLE 16,23,27"/>
    <property type="match status" value="1"/>
</dbReference>
<dbReference type="PANTHER" id="PTHR12558:SF10">
    <property type="entry name" value="CELL DIVISION CYCLE PROTEIN 23 HOMOLOG"/>
    <property type="match status" value="1"/>
</dbReference>
<dbReference type="SUPFAM" id="SSF48452">
    <property type="entry name" value="TPR-like"/>
    <property type="match status" value="2"/>
</dbReference>
<dbReference type="InterPro" id="IPR011990">
    <property type="entry name" value="TPR-like_helical_dom_sf"/>
</dbReference>
<dbReference type="GO" id="GO:0051301">
    <property type="term" value="P:cell division"/>
    <property type="evidence" value="ECO:0007669"/>
    <property type="project" value="TreeGrafter"/>
</dbReference>
<keyword evidence="1" id="KW-0802">TPR repeat</keyword>
<reference evidence="2 3" key="1">
    <citation type="submission" date="2020-07" db="EMBL/GenBank/DDBJ databases">
        <title>Sequencing the genomes of 1000 actinobacteria strains.</title>
        <authorList>
            <person name="Klenk H.-P."/>
        </authorList>
    </citation>
    <scope>NUCLEOTIDE SEQUENCE [LARGE SCALE GENOMIC DNA]</scope>
    <source>
        <strain evidence="2 3">DSM 15165</strain>
    </source>
</reference>